<gene>
    <name evidence="2" type="primary">LgM4147LRVhigh.24.01170.00930</name>
    <name evidence="2" type="ORF">BN36_2435350</name>
</gene>
<dbReference type="InterPro" id="IPR009944">
    <property type="entry name" value="Amastin"/>
</dbReference>
<dbReference type="AlphaFoldDB" id="A0A1E1IXJ3"/>
<proteinExistence type="predicted"/>
<dbReference type="PANTHER" id="PTHR33297:SF4">
    <property type="entry name" value="AMASTIN"/>
    <property type="match status" value="1"/>
</dbReference>
<protein>
    <submittedName>
        <fullName evidence="2">Putative amastin-like surface protein-like protein</fullName>
    </submittedName>
</protein>
<dbReference type="Pfam" id="PF07344">
    <property type="entry name" value="Amastin"/>
    <property type="match status" value="1"/>
</dbReference>
<reference evidence="2" key="1">
    <citation type="submission" date="2012-08" db="EMBL/GenBank/DDBJ databases">
        <title>Comparative genomics of metastatic and non-metastatic Leishmania guyanensis provides insights into polygenic factors involved in Leishmania RNA virus infection.</title>
        <authorList>
            <person name="Smith D."/>
            <person name="Hertz-Fowler C."/>
            <person name="Martin R."/>
            <person name="Dickens N."/>
            <person name="Fasel N."/>
            <person name="Falquet L."/>
            <person name="Beverley S."/>
            <person name="Zangger H."/>
            <person name="Calderon-Copete S."/>
            <person name="Mottram J."/>
            <person name="Xenarios I."/>
        </authorList>
    </citation>
    <scope>NUCLEOTIDE SEQUENCE</scope>
    <source>
        <strain evidence="2">MHOM/BR/75/M4147/SSU:IR2SAT-LUC</strain>
    </source>
</reference>
<evidence type="ECO:0000313" key="2">
    <source>
        <dbReference type="EMBL" id="CCM16023.1"/>
    </source>
</evidence>
<keyword evidence="1" id="KW-0812">Transmembrane</keyword>
<accession>A0A1E1IXJ3</accession>
<sequence>MGLLPPFVGALLFSAIQFLVLLFVVIATPISQIDSMTSKMCYTLWGSKSDCSKVGYTGRGKMAFGNCGQRVNNMNGGAAFAIISILTTLVALLFGIMMLIRVSCPVILPLFFTSVSVVTILISWACVAGAFTIKMCGMKWSNFALKYGPGFWLMIVAMCLQVLNVLVLLFISFF</sequence>
<feature type="transmembrane region" description="Helical" evidence="1">
    <location>
        <begin position="151"/>
        <end position="173"/>
    </location>
</feature>
<feature type="transmembrane region" description="Helical" evidence="1">
    <location>
        <begin position="106"/>
        <end position="131"/>
    </location>
</feature>
<dbReference type="PANTHER" id="PTHR33297">
    <property type="entry name" value="AMASTIN-LIKE SURFACE PROTEIN-LIKE PROTEIN-RELATED"/>
    <property type="match status" value="1"/>
</dbReference>
<feature type="transmembrane region" description="Helical" evidence="1">
    <location>
        <begin position="6"/>
        <end position="30"/>
    </location>
</feature>
<feature type="transmembrane region" description="Helical" evidence="1">
    <location>
        <begin position="78"/>
        <end position="100"/>
    </location>
</feature>
<dbReference type="EMBL" id="CALQ01000989">
    <property type="protein sequence ID" value="CCM16023.1"/>
    <property type="molecule type" value="Genomic_DNA"/>
</dbReference>
<name>A0A1E1IXJ3_LEIGU</name>
<keyword evidence="1" id="KW-1133">Transmembrane helix</keyword>
<evidence type="ECO:0000256" key="1">
    <source>
        <dbReference type="SAM" id="Phobius"/>
    </source>
</evidence>
<organism evidence="2">
    <name type="scientific">Leishmania guyanensis</name>
    <dbReference type="NCBI Taxonomy" id="5670"/>
    <lineage>
        <taxon>Eukaryota</taxon>
        <taxon>Discoba</taxon>
        <taxon>Euglenozoa</taxon>
        <taxon>Kinetoplastea</taxon>
        <taxon>Metakinetoplastina</taxon>
        <taxon>Trypanosomatida</taxon>
        <taxon>Trypanosomatidae</taxon>
        <taxon>Leishmaniinae</taxon>
        <taxon>Leishmania</taxon>
        <taxon>Leishmania guyanensis species complex</taxon>
    </lineage>
</organism>
<keyword evidence="1" id="KW-0472">Membrane</keyword>